<feature type="region of interest" description="Disordered" evidence="1">
    <location>
        <begin position="121"/>
        <end position="140"/>
    </location>
</feature>
<evidence type="ECO:0000313" key="3">
    <source>
        <dbReference type="Proteomes" id="UP000198211"/>
    </source>
</evidence>
<feature type="compositionally biased region" description="Polar residues" evidence="1">
    <location>
        <begin position="128"/>
        <end position="140"/>
    </location>
</feature>
<evidence type="ECO:0000313" key="2">
    <source>
        <dbReference type="EMBL" id="OWZ08414.1"/>
    </source>
</evidence>
<evidence type="ECO:0000256" key="1">
    <source>
        <dbReference type="SAM" id="MobiDB-lite"/>
    </source>
</evidence>
<gene>
    <name evidence="2" type="ORF">PHMEG_00019049</name>
</gene>
<feature type="region of interest" description="Disordered" evidence="1">
    <location>
        <begin position="84"/>
        <end position="104"/>
    </location>
</feature>
<sequence>MWIIDLSAGIDVVLGTDFMIPAGVRLDLLHGTARLPDEVTVPLVKSAGAADDEPYGAQVVGGPTEDFGKSSDCLGRDPHVHARVLDPKDQTNGTDGDGIPQGQARVGPLEERVGWDSPVLQASLCGPMNTQRRTPTRSGSKYNERQVLAYAEVRDETLLQKEKELYECWLAEQPPAVERKGYTTPARILARPSDDSVAPRRLVLDHPGSDDRGDGVNYRYNTKTYEDSEASVTAGLDEEIDGEPDTRPIAFSDAGMTK</sequence>
<organism evidence="2 3">
    <name type="scientific">Phytophthora megakarya</name>
    <dbReference type="NCBI Taxonomy" id="4795"/>
    <lineage>
        <taxon>Eukaryota</taxon>
        <taxon>Sar</taxon>
        <taxon>Stramenopiles</taxon>
        <taxon>Oomycota</taxon>
        <taxon>Peronosporomycetes</taxon>
        <taxon>Peronosporales</taxon>
        <taxon>Peronosporaceae</taxon>
        <taxon>Phytophthora</taxon>
    </lineage>
</organism>
<dbReference type="Proteomes" id="UP000198211">
    <property type="component" value="Unassembled WGS sequence"/>
</dbReference>
<keyword evidence="3" id="KW-1185">Reference proteome</keyword>
<feature type="region of interest" description="Disordered" evidence="1">
    <location>
        <begin position="188"/>
        <end position="258"/>
    </location>
</feature>
<evidence type="ECO:0008006" key="4">
    <source>
        <dbReference type="Google" id="ProtNLM"/>
    </source>
</evidence>
<accession>A0A225VTC1</accession>
<comment type="caution">
    <text evidence="2">The sequence shown here is derived from an EMBL/GenBank/DDBJ whole genome shotgun (WGS) entry which is preliminary data.</text>
</comment>
<feature type="compositionally biased region" description="Basic and acidic residues" evidence="1">
    <location>
        <begin position="192"/>
        <end position="214"/>
    </location>
</feature>
<dbReference type="AlphaFoldDB" id="A0A225VTC1"/>
<protein>
    <recommendedName>
        <fullName evidence="4">Eukaryotic/viral aspartic protease</fullName>
    </recommendedName>
</protein>
<proteinExistence type="predicted"/>
<reference evidence="3" key="1">
    <citation type="submission" date="2017-03" db="EMBL/GenBank/DDBJ databases">
        <title>Phytopthora megakarya and P. palmivora, two closely related causual agents of cacao black pod achieved similar genome size and gene model numbers by different mechanisms.</title>
        <authorList>
            <person name="Ali S."/>
            <person name="Shao J."/>
            <person name="Larry D.J."/>
            <person name="Kronmiller B."/>
            <person name="Shen D."/>
            <person name="Strem M.D."/>
            <person name="Melnick R.L."/>
            <person name="Guiltinan M.J."/>
            <person name="Tyler B.M."/>
            <person name="Meinhardt L.W."/>
            <person name="Bailey B.A."/>
        </authorList>
    </citation>
    <scope>NUCLEOTIDE SEQUENCE [LARGE SCALE GENOMIC DNA]</scope>
    <source>
        <strain evidence="3">zdho120</strain>
    </source>
</reference>
<name>A0A225VTC1_9STRA</name>
<dbReference type="OrthoDB" id="114360at2759"/>
<dbReference type="EMBL" id="NBNE01003164">
    <property type="protein sequence ID" value="OWZ08414.1"/>
    <property type="molecule type" value="Genomic_DNA"/>
</dbReference>